<keyword evidence="1" id="KW-0472">Membrane</keyword>
<sequence length="74" mass="7968">MEKEESPLGSPDISSLADLGASFEAIKKMRIVPFSLSAVIGLGSTIFAPLLPLFFITIPLEQIFDLAKKILFGS</sequence>
<dbReference type="EMBL" id="RSCJ01000013">
    <property type="protein sequence ID" value="RUR79201.1"/>
    <property type="molecule type" value="Genomic_DNA"/>
</dbReference>
<keyword evidence="1" id="KW-1133">Transmembrane helix</keyword>
<reference evidence="2 3" key="1">
    <citation type="journal article" date="2019" name="Genome Biol. Evol.">
        <title>Day and night: Metabolic profiles and evolutionary relationships of six axenic non-marine cyanobacteria.</title>
        <authorList>
            <person name="Will S.E."/>
            <person name="Henke P."/>
            <person name="Boedeker C."/>
            <person name="Huang S."/>
            <person name="Brinkmann H."/>
            <person name="Rohde M."/>
            <person name="Jarek M."/>
            <person name="Friedl T."/>
            <person name="Seufert S."/>
            <person name="Schumacher M."/>
            <person name="Overmann J."/>
            <person name="Neumann-Schaal M."/>
            <person name="Petersen J."/>
        </authorList>
    </citation>
    <scope>NUCLEOTIDE SEQUENCE [LARGE SCALE GENOMIC DNA]</scope>
    <source>
        <strain evidence="2 3">PCC 6912</strain>
    </source>
</reference>
<proteinExistence type="predicted"/>
<keyword evidence="3" id="KW-1185">Reference proteome</keyword>
<comment type="caution">
    <text evidence="2">The sequence shown here is derived from an EMBL/GenBank/DDBJ whole genome shotgun (WGS) entry which is preliminary data.</text>
</comment>
<evidence type="ECO:0000256" key="1">
    <source>
        <dbReference type="SAM" id="Phobius"/>
    </source>
</evidence>
<gene>
    <name evidence="2" type="ORF">PCC6912_33750</name>
</gene>
<accession>A0A3S0ZMG7</accession>
<feature type="transmembrane region" description="Helical" evidence="1">
    <location>
        <begin position="36"/>
        <end position="58"/>
    </location>
</feature>
<name>A0A3S0ZMG7_CHLFR</name>
<dbReference type="STRING" id="211165.GCA_000317285_06713"/>
<evidence type="ECO:0000313" key="2">
    <source>
        <dbReference type="EMBL" id="RUR79201.1"/>
    </source>
</evidence>
<keyword evidence="1" id="KW-0812">Transmembrane</keyword>
<dbReference type="RefSeq" id="WP_016876163.1">
    <property type="nucleotide sequence ID" value="NZ_AJLN01000153.1"/>
</dbReference>
<dbReference type="Proteomes" id="UP000268857">
    <property type="component" value="Unassembled WGS sequence"/>
</dbReference>
<protein>
    <submittedName>
        <fullName evidence="2">Uncharacterized protein</fullName>
    </submittedName>
</protein>
<dbReference type="AlphaFoldDB" id="A0A3S0ZMG7"/>
<organism evidence="2 3">
    <name type="scientific">Chlorogloeopsis fritschii PCC 6912</name>
    <dbReference type="NCBI Taxonomy" id="211165"/>
    <lineage>
        <taxon>Bacteria</taxon>
        <taxon>Bacillati</taxon>
        <taxon>Cyanobacteriota</taxon>
        <taxon>Cyanophyceae</taxon>
        <taxon>Nostocales</taxon>
        <taxon>Chlorogloeopsidaceae</taxon>
        <taxon>Chlorogloeopsis</taxon>
    </lineage>
</organism>
<evidence type="ECO:0000313" key="3">
    <source>
        <dbReference type="Proteomes" id="UP000268857"/>
    </source>
</evidence>